<evidence type="ECO:0000256" key="9">
    <source>
        <dbReference type="ARBA" id="ARBA00023264"/>
    </source>
</evidence>
<dbReference type="PANTHER" id="PTHR35809">
    <property type="entry name" value="ARCHAETIDYLSERINE DECARBOXYLASE PROENZYME-RELATED"/>
    <property type="match status" value="1"/>
</dbReference>
<evidence type="ECO:0000256" key="3">
    <source>
        <dbReference type="ARBA" id="ARBA00022793"/>
    </source>
</evidence>
<organism evidence="12 13">
    <name type="scientific">Mycolicibacterium fallax</name>
    <name type="common">Mycobacterium fallax</name>
    <dbReference type="NCBI Taxonomy" id="1793"/>
    <lineage>
        <taxon>Bacteria</taxon>
        <taxon>Bacillati</taxon>
        <taxon>Actinomycetota</taxon>
        <taxon>Actinomycetes</taxon>
        <taxon>Mycobacteriales</taxon>
        <taxon>Mycobacteriaceae</taxon>
        <taxon>Mycolicibacterium</taxon>
    </lineage>
</organism>
<keyword evidence="5 11" id="KW-0472">Membrane</keyword>
<comment type="function">
    <text evidence="11">Catalyzes the formation of phosphatidylethanolamine (PtdEtn) from phosphatidylserine (PtdSer).</text>
</comment>
<feature type="modified residue" description="Pyruvic acid (Ser); by autocatalysis" evidence="11">
    <location>
        <position position="177"/>
    </location>
</feature>
<dbReference type="Pfam" id="PF02666">
    <property type="entry name" value="PS_Dcarbxylase"/>
    <property type="match status" value="1"/>
</dbReference>
<dbReference type="AlphaFoldDB" id="A0A1X1RDH2"/>
<dbReference type="GO" id="GO:0006646">
    <property type="term" value="P:phosphatidylethanolamine biosynthetic process"/>
    <property type="evidence" value="ECO:0007669"/>
    <property type="project" value="UniProtKB-UniRule"/>
</dbReference>
<evidence type="ECO:0000256" key="7">
    <source>
        <dbReference type="ARBA" id="ARBA00023209"/>
    </source>
</evidence>
<keyword evidence="4 11" id="KW-0443">Lipid metabolism</keyword>
<comment type="caution">
    <text evidence="12">The sequence shown here is derived from an EMBL/GenBank/DDBJ whole genome shotgun (WGS) entry which is preliminary data.</text>
</comment>
<feature type="active site" description="Schiff-base intermediate with substrate; via pyruvic acid" evidence="11">
    <location>
        <position position="177"/>
    </location>
</feature>
<dbReference type="HAMAP" id="MF_00664">
    <property type="entry name" value="PS_decarb_PSD_A"/>
    <property type="match status" value="1"/>
</dbReference>
<evidence type="ECO:0000256" key="4">
    <source>
        <dbReference type="ARBA" id="ARBA00023098"/>
    </source>
</evidence>
<dbReference type="Proteomes" id="UP000193484">
    <property type="component" value="Unassembled WGS sequence"/>
</dbReference>
<reference evidence="12 13" key="1">
    <citation type="submission" date="2016-01" db="EMBL/GenBank/DDBJ databases">
        <title>The new phylogeny of the genus Mycobacterium.</title>
        <authorList>
            <person name="Tarcisio F."/>
            <person name="Conor M."/>
            <person name="Antonella G."/>
            <person name="Elisabetta G."/>
            <person name="Giulia F.S."/>
            <person name="Sara T."/>
            <person name="Anna F."/>
            <person name="Clotilde B."/>
            <person name="Roberto B."/>
            <person name="Veronica D.S."/>
            <person name="Fabio R."/>
            <person name="Monica P."/>
            <person name="Olivier J."/>
            <person name="Enrico T."/>
            <person name="Nicola S."/>
        </authorList>
    </citation>
    <scope>NUCLEOTIDE SEQUENCE [LARGE SCALE GENOMIC DNA]</scope>
    <source>
        <strain evidence="12 13">DSM 44179</strain>
    </source>
</reference>
<dbReference type="EMBL" id="LQOJ01000039">
    <property type="protein sequence ID" value="ORV03179.1"/>
    <property type="molecule type" value="Genomic_DNA"/>
</dbReference>
<gene>
    <name evidence="11" type="primary">psd</name>
    <name evidence="12" type="ORF">AWC04_11135</name>
</gene>
<keyword evidence="7 11" id="KW-0594">Phospholipid biosynthesis</keyword>
<comment type="PTM">
    <text evidence="11">Is synthesized initially as an inactive proenzyme. Formation of the active enzyme involves a self-maturation process in which the active site pyruvoyl group is generated from an internal serine residue via an autocatalytic post-translational modification. Two non-identical subunits are generated from the proenzyme in this reaction, and the pyruvate is formed at the N-terminus of the alpha chain, which is derived from the carboxyl end of the proenzyme. The post-translation cleavage follows an unusual pathway, termed non-hydrolytic serinolysis, in which the side chain hydroxyl group of the serine supplies its oxygen atom to form the C-terminus of the beta chain, while the remainder of the serine residue undergoes an oxidative deamination to produce ammonia and the pyruvoyl prosthetic group on the alpha chain.</text>
</comment>
<keyword evidence="2 11" id="KW-0444">Lipid biosynthesis</keyword>
<feature type="site" description="Cleavage (non-hydrolytic); by autocatalysis" evidence="11">
    <location>
        <begin position="176"/>
        <end position="177"/>
    </location>
</feature>
<keyword evidence="9 11" id="KW-1208">Phospholipid metabolism</keyword>
<keyword evidence="6 11" id="KW-0865">Zymogen</keyword>
<proteinExistence type="inferred from homology"/>
<dbReference type="UniPathway" id="UPA00558">
    <property type="reaction ID" value="UER00616"/>
</dbReference>
<keyword evidence="8 11" id="KW-0456">Lyase</keyword>
<evidence type="ECO:0000313" key="13">
    <source>
        <dbReference type="Proteomes" id="UP000193484"/>
    </source>
</evidence>
<dbReference type="InterPro" id="IPR003817">
    <property type="entry name" value="PS_Dcarbxylase"/>
</dbReference>
<dbReference type="GO" id="GO:0005886">
    <property type="term" value="C:plasma membrane"/>
    <property type="evidence" value="ECO:0007669"/>
    <property type="project" value="UniProtKB-SubCell"/>
</dbReference>
<keyword evidence="1 11" id="KW-1003">Cell membrane</keyword>
<evidence type="ECO:0000313" key="12">
    <source>
        <dbReference type="EMBL" id="ORV03179.1"/>
    </source>
</evidence>
<comment type="pathway">
    <text evidence="11">Phospholipid metabolism; phosphatidylethanolamine biosynthesis; phosphatidylethanolamine from CDP-diacylglycerol: step 2/2.</text>
</comment>
<feature type="chain" id="PRO_5041748546" description="Phosphatidylserine decarboxylase beta chain" evidence="11">
    <location>
        <begin position="1"/>
        <end position="176"/>
    </location>
</feature>
<dbReference type="GO" id="GO:0004609">
    <property type="term" value="F:phosphatidylserine decarboxylase activity"/>
    <property type="evidence" value="ECO:0007669"/>
    <property type="project" value="UniProtKB-UniRule"/>
</dbReference>
<accession>A0A1X1RDH2</accession>
<dbReference type="STRING" id="1793.AWC04_11135"/>
<evidence type="ECO:0000256" key="11">
    <source>
        <dbReference type="HAMAP-Rule" id="MF_00664"/>
    </source>
</evidence>
<keyword evidence="3 11" id="KW-0210">Decarboxylase</keyword>
<keyword evidence="13" id="KW-1185">Reference proteome</keyword>
<evidence type="ECO:0000256" key="5">
    <source>
        <dbReference type="ARBA" id="ARBA00023136"/>
    </source>
</evidence>
<comment type="catalytic activity">
    <reaction evidence="11">
        <text>a 1,2-diacyl-sn-glycero-3-phospho-L-serine + H(+) = a 1,2-diacyl-sn-glycero-3-phosphoethanolamine + CO2</text>
        <dbReference type="Rhea" id="RHEA:20828"/>
        <dbReference type="ChEBI" id="CHEBI:15378"/>
        <dbReference type="ChEBI" id="CHEBI:16526"/>
        <dbReference type="ChEBI" id="CHEBI:57262"/>
        <dbReference type="ChEBI" id="CHEBI:64612"/>
        <dbReference type="EC" id="4.1.1.65"/>
    </reaction>
</comment>
<comment type="subcellular location">
    <subcellularLocation>
        <location evidence="11">Cell membrane</location>
        <topology evidence="11">Peripheral membrane protein</topology>
    </subcellularLocation>
</comment>
<keyword evidence="10 11" id="KW-0670">Pyruvate</keyword>
<name>A0A1X1RDH2_MYCFA</name>
<dbReference type="EC" id="4.1.1.65" evidence="11"/>
<comment type="subunit">
    <text evidence="11">Heterodimer of a large membrane-associated beta subunit and a small pyruvoyl-containing alpha subunit.</text>
</comment>
<dbReference type="NCBIfam" id="NF003679">
    <property type="entry name" value="PRK05305.1-3"/>
    <property type="match status" value="1"/>
</dbReference>
<protein>
    <recommendedName>
        <fullName evidence="11">Phosphatidylserine decarboxylase proenzyme</fullName>
        <ecNumber evidence="11">4.1.1.65</ecNumber>
    </recommendedName>
    <component>
        <recommendedName>
            <fullName evidence="11">Phosphatidylserine decarboxylase alpha chain</fullName>
        </recommendedName>
    </component>
    <component>
        <recommendedName>
            <fullName evidence="11">Phosphatidylserine decarboxylase beta chain</fullName>
        </recommendedName>
    </component>
</protein>
<feature type="chain" id="PRO_5041748545" description="Phosphatidylserine decarboxylase alpha chain" evidence="11">
    <location>
        <begin position="177"/>
        <end position="209"/>
    </location>
</feature>
<evidence type="ECO:0000256" key="10">
    <source>
        <dbReference type="ARBA" id="ARBA00023317"/>
    </source>
</evidence>
<comment type="cofactor">
    <cofactor evidence="11">
        <name>pyruvate</name>
        <dbReference type="ChEBI" id="CHEBI:15361"/>
    </cofactor>
    <text evidence="11">Binds 1 pyruvoyl group covalently per subunit.</text>
</comment>
<evidence type="ECO:0000256" key="2">
    <source>
        <dbReference type="ARBA" id="ARBA00022516"/>
    </source>
</evidence>
<evidence type="ECO:0000256" key="8">
    <source>
        <dbReference type="ARBA" id="ARBA00023239"/>
    </source>
</evidence>
<dbReference type="PANTHER" id="PTHR35809:SF1">
    <property type="entry name" value="ARCHAETIDYLSERINE DECARBOXYLASE PROENZYME-RELATED"/>
    <property type="match status" value="1"/>
</dbReference>
<sequence>MHRAGVPFVGAGLAVAALGYRRRWVRTAGLAAAAANAAFFREPTRVPPTRPGVIVAPADGQVCLIEHVAPPPELGLGDEPRLRISIFLSVLDAHVQRAPVGGEVIAAVHQPGRFLSADLPEASDANERNSVVIRTADGHEVIAVQIAGLIARRIVCDVGAGDHLEIGATYGLIRFGSRLDTYLPAGAVPQVALGQRAVGAETVLAELPR</sequence>
<evidence type="ECO:0000256" key="1">
    <source>
        <dbReference type="ARBA" id="ARBA00022475"/>
    </source>
</evidence>
<dbReference type="InterPro" id="IPR033175">
    <property type="entry name" value="PSD-A"/>
</dbReference>
<comment type="similarity">
    <text evidence="11">Belongs to the phosphatidylserine decarboxylase family. PSD-A subfamily.</text>
</comment>
<evidence type="ECO:0000256" key="6">
    <source>
        <dbReference type="ARBA" id="ARBA00023145"/>
    </source>
</evidence>